<evidence type="ECO:0000259" key="2">
    <source>
        <dbReference type="Pfam" id="PF14950"/>
    </source>
</evidence>
<reference evidence="4" key="2">
    <citation type="submission" date="2025-08" db="UniProtKB">
        <authorList>
            <consortium name="Ensembl"/>
        </authorList>
    </citation>
    <scope>IDENTIFICATION</scope>
</reference>
<dbReference type="GO" id="GO:0070202">
    <property type="term" value="P:regulation of establishment of protein localization to chromosome"/>
    <property type="evidence" value="ECO:0007669"/>
    <property type="project" value="TreeGrafter"/>
</dbReference>
<evidence type="ECO:0000256" key="1">
    <source>
        <dbReference type="SAM" id="MobiDB-lite"/>
    </source>
</evidence>
<feature type="domain" description="DUF4503" evidence="3">
    <location>
        <begin position="522"/>
        <end position="901"/>
    </location>
</feature>
<evidence type="ECO:0000313" key="5">
    <source>
        <dbReference type="Proteomes" id="UP000694680"/>
    </source>
</evidence>
<protein>
    <recommendedName>
        <fullName evidence="6">DNA repair-scaffolding protein</fullName>
    </recommendedName>
</protein>
<dbReference type="GO" id="GO:0000228">
    <property type="term" value="C:nuclear chromosome"/>
    <property type="evidence" value="ECO:0007669"/>
    <property type="project" value="TreeGrafter"/>
</dbReference>
<dbReference type="CTD" id="23514"/>
<dbReference type="InterPro" id="IPR028026">
    <property type="entry name" value="DUF4502"/>
</dbReference>
<gene>
    <name evidence="4" type="primary">spidr</name>
</gene>
<feature type="region of interest" description="Disordered" evidence="1">
    <location>
        <begin position="1"/>
        <end position="49"/>
    </location>
</feature>
<dbReference type="Proteomes" id="UP000694680">
    <property type="component" value="Chromosome 17"/>
</dbReference>
<dbReference type="GO" id="GO:0005654">
    <property type="term" value="C:nucleoplasm"/>
    <property type="evidence" value="ECO:0007669"/>
    <property type="project" value="TreeGrafter"/>
</dbReference>
<dbReference type="PANTHER" id="PTHR34347">
    <property type="entry name" value="DNA REPAIR-SCAFFOLDING PROTEIN SPIDR"/>
    <property type="match status" value="1"/>
</dbReference>
<organism evidence="4 5">
    <name type="scientific">Gouania willdenowi</name>
    <name type="common">Blunt-snouted clingfish</name>
    <name type="synonym">Lepadogaster willdenowi</name>
    <dbReference type="NCBI Taxonomy" id="441366"/>
    <lineage>
        <taxon>Eukaryota</taxon>
        <taxon>Metazoa</taxon>
        <taxon>Chordata</taxon>
        <taxon>Craniata</taxon>
        <taxon>Vertebrata</taxon>
        <taxon>Euteleostomi</taxon>
        <taxon>Actinopterygii</taxon>
        <taxon>Neopterygii</taxon>
        <taxon>Teleostei</taxon>
        <taxon>Neoteleostei</taxon>
        <taxon>Acanthomorphata</taxon>
        <taxon>Ovalentaria</taxon>
        <taxon>Blenniimorphae</taxon>
        <taxon>Blenniiformes</taxon>
        <taxon>Gobiesocoidei</taxon>
        <taxon>Gobiesocidae</taxon>
        <taxon>Gobiesocinae</taxon>
        <taxon>Gouania</taxon>
    </lineage>
</organism>
<reference evidence="4" key="1">
    <citation type="submission" date="2020-06" db="EMBL/GenBank/DDBJ databases">
        <authorList>
            <consortium name="Wellcome Sanger Institute Data Sharing"/>
        </authorList>
    </citation>
    <scope>NUCLEOTIDE SEQUENCE [LARGE SCALE GENOMIC DNA]</scope>
</reference>
<dbReference type="InterPro" id="IPR028032">
    <property type="entry name" value="DUF4503"/>
</dbReference>
<proteinExistence type="predicted"/>
<feature type="region of interest" description="Disordered" evidence="1">
    <location>
        <begin position="97"/>
        <end position="266"/>
    </location>
</feature>
<dbReference type="RefSeq" id="XP_028328627.1">
    <property type="nucleotide sequence ID" value="XM_028472826.1"/>
</dbReference>
<feature type="domain" description="DUF4502" evidence="2">
    <location>
        <begin position="8"/>
        <end position="373"/>
    </location>
</feature>
<feature type="compositionally biased region" description="Basic residues" evidence="1">
    <location>
        <begin position="1"/>
        <end position="12"/>
    </location>
</feature>
<name>A0A8C5GBF0_GOUWI</name>
<feature type="compositionally biased region" description="Low complexity" evidence="1">
    <location>
        <begin position="35"/>
        <end position="46"/>
    </location>
</feature>
<dbReference type="AlphaFoldDB" id="A0A8C5GBF0"/>
<feature type="compositionally biased region" description="Polar residues" evidence="1">
    <location>
        <begin position="218"/>
        <end position="235"/>
    </location>
</feature>
<dbReference type="Pfam" id="PF14951">
    <property type="entry name" value="DUF4503"/>
    <property type="match status" value="1"/>
</dbReference>
<accession>A0A8C5GBF0</accession>
<feature type="compositionally biased region" description="Low complexity" evidence="1">
    <location>
        <begin position="195"/>
        <end position="211"/>
    </location>
</feature>
<reference evidence="4" key="3">
    <citation type="submission" date="2025-09" db="UniProtKB">
        <authorList>
            <consortium name="Ensembl"/>
        </authorList>
    </citation>
    <scope>IDENTIFICATION</scope>
</reference>
<dbReference type="Ensembl" id="ENSGWIT00000030320.1">
    <property type="protein sequence ID" value="ENSGWIP00000027798.1"/>
    <property type="gene ID" value="ENSGWIG00000014511.1"/>
</dbReference>
<dbReference type="GO" id="GO:0000724">
    <property type="term" value="P:double-strand break repair via homologous recombination"/>
    <property type="evidence" value="ECO:0007669"/>
    <property type="project" value="TreeGrafter"/>
</dbReference>
<sequence length="904" mass="98933">MLPIKRKKKKNSRALQSVLFADDVPSEPRRESRDPPALSSASSSRSWQRCGESFVNTPLMKNLQTSGTRPSSAGRTLAQCVSAVSVSSIDEAVHITWSSSEGEESDSAESSPSCKRLLLSSMTNREDLPHIDADSEEEEYGADAVKEKDEDDLGPQISDCESEDELKPEDMTSQLSDMKDVEISGYGSDGDDDGVSLNSSRLNLQSSPLQPGEGGRPSVSSWMKSAQAMLQTPQKQLERQIRTPEDSAKKRRKFQSGGLAERLSRLHSRQRSAISFWRHQSDSSSSSVSSALSAADRPGMLRLQVLEVHHECSLQFALCERLRLQPAEGEPQPDPSVSEESEHVWVLLSRETSTRLLPASGEVLRIYPPWQSLCVQAFNSPIILNTHFIQKVSSSPDLDPVEGHLARRYPPYALCDTFGPLHASENTNEEDNAQQASSSHGRLGEIFHRHCVSLLEVIESLGQAGSVDQDVQVVVQRVYSVSVDPVDGCSAASVLRSKARSGSSTAPPPAETSGTRLCALVQDDFGTFSVVQLHILSGSEDVHQYCRLWQGKSCTLRGIKVLQRLTRERSCRLFCLIDSLWPPLTSLRSHGDSLGSSTCSPCSAPSFCYLLSGHQSSVQLLDDQTTSPLYRHPEELNLRDLLQGDGETPRCCSFVATVLYTRMKRSEVGRVEAWLVLTDSSLQEDHSDAPTRRTLPLCIKPSCVVTSSVLVALHSTAVHHMVFRDAFTEHGLLLCTEQSVVHLCVSDSEAPVLPLPVRLDPLSPQASPCSLCTVKGVVVGVDESTAFSWSVCSHCGSEDLKMSTETLQNFHCVSCRSSMDEPQTNIQLEVFLRCPSLTDCIVKVKLQQTTILSVLSDAAVHSPEFSGLDVDSVLGKELGPLPVFVRALSRTPSLWIGLDEVVSL</sequence>
<feature type="compositionally biased region" description="Basic and acidic residues" evidence="1">
    <location>
        <begin position="236"/>
        <end position="248"/>
    </location>
</feature>
<dbReference type="PANTHER" id="PTHR34347:SF1">
    <property type="entry name" value="DNA REPAIR-SCAFFOLDING PROTEIN"/>
    <property type="match status" value="1"/>
</dbReference>
<evidence type="ECO:0008006" key="6">
    <source>
        <dbReference type="Google" id="ProtNLM"/>
    </source>
</evidence>
<keyword evidence="5" id="KW-1185">Reference proteome</keyword>
<dbReference type="OrthoDB" id="1914453at2759"/>
<evidence type="ECO:0000259" key="3">
    <source>
        <dbReference type="Pfam" id="PF14951"/>
    </source>
</evidence>
<evidence type="ECO:0000313" key="4">
    <source>
        <dbReference type="Ensembl" id="ENSGWIP00000027798.1"/>
    </source>
</evidence>
<dbReference type="Pfam" id="PF14950">
    <property type="entry name" value="DUF4502"/>
    <property type="match status" value="1"/>
</dbReference>
<dbReference type="GeneID" id="114479250"/>
<dbReference type="InterPro" id="IPR053054">
    <property type="entry name" value="DNA_repair-scaffolding"/>
</dbReference>
<feature type="compositionally biased region" description="Basic and acidic residues" evidence="1">
    <location>
        <begin position="124"/>
        <end position="133"/>
    </location>
</feature>